<dbReference type="InterPro" id="IPR041562">
    <property type="entry name" value="MCM_lid"/>
</dbReference>
<dbReference type="PROSITE" id="PS00847">
    <property type="entry name" value="MCM_1"/>
    <property type="match status" value="1"/>
</dbReference>
<dbReference type="PRINTS" id="PR01660">
    <property type="entry name" value="MCMPROTEIN4"/>
</dbReference>
<feature type="region of interest" description="Disordered" evidence="12">
    <location>
        <begin position="159"/>
        <end position="198"/>
    </location>
</feature>
<dbReference type="GO" id="GO:0042555">
    <property type="term" value="C:MCM complex"/>
    <property type="evidence" value="ECO:0007669"/>
    <property type="project" value="InterPro"/>
</dbReference>
<dbReference type="GO" id="GO:0007010">
    <property type="term" value="P:cytoskeleton organization"/>
    <property type="evidence" value="ECO:0007669"/>
    <property type="project" value="InterPro"/>
</dbReference>
<evidence type="ECO:0000256" key="10">
    <source>
        <dbReference type="ARBA" id="ARBA00023242"/>
    </source>
</evidence>
<evidence type="ECO:0000313" key="16">
    <source>
        <dbReference type="Proteomes" id="UP000054408"/>
    </source>
</evidence>
<dbReference type="GeneID" id="25569893"/>
<comment type="subcellular location">
    <subcellularLocation>
        <location evidence="1">Nucleus</location>
    </subcellularLocation>
</comment>
<feature type="domain" description="C-CAP/cofactor C-like" evidence="14">
    <location>
        <begin position="1"/>
        <end position="141"/>
    </location>
</feature>
<dbReference type="GO" id="GO:0016787">
    <property type="term" value="F:hydrolase activity"/>
    <property type="evidence" value="ECO:0007669"/>
    <property type="project" value="UniProtKB-KW"/>
</dbReference>
<dbReference type="SUPFAM" id="SSF52540">
    <property type="entry name" value="P-loop containing nucleoside triphosphate hydrolases"/>
    <property type="match status" value="1"/>
</dbReference>
<dbReference type="PROSITE" id="PS51329">
    <property type="entry name" value="C_CAP_COFACTOR_C"/>
    <property type="match status" value="1"/>
</dbReference>
<sequence>MSSGPVLENKKWKIENVDGNSELKVEIGEIGQSVYMYNVKNSVVQISAKCTAVTLDKCESVGVVFEGAVASCDTVNSKKVQIQLQSGHCPQFNIDKSSSVKVFVNSDVREENAPTFVTAHSQEVLVIVLRGEDQDPLELAIPEQFQSVFSGDSLHTAPTDHLGYPSSMGSSSAAPVAPSSGTGLVRALSSGGSSAVDVDTRTTFRSRSRSLSYGSPYRNDLGLSSRILSSVAEYPLSSSGSRAPSSGGGRGLSSGGALGSGGSGAGGPGGPPSSGGAGGPGGSGRGGSSRGSTGSSTSSSAGTAPQTVIWGTTVNVDDTMQRFRRFLRDFEIDGANEPLYPGLLQSIARTEVYNLNLDTAHLRNYDMELYRQMVAFPQEIIPIFDLVVHELFMEMYPDHDQSRRIQVRTFNLERVFKMRDLNPDDIDKMVSIRGMIIRSTPVIPDLKKAFFRCSICDNPAEVFIDRGRIDEPRSCSNCGTNYSMQLIHNQCYFADKQVVKVQETPESIPEGETPHTVNLCAFDDLVDVAKPGDRVVITGIFRAQTVRENPRQRTVKSIYRTYIDVIHYRKQESGRLVSENPTAEASSEFYTPFAEDTQASAFSDADVASFRELAASGNAYDVLTASLAPGIWEMEDVKRGLLCQLFGGTNKEMPAARSGRFRGEINVLLCGDPGTSKSQLLQYVHRLAPRGIYTSGKGSSAVGLTAYISKDPDTRELVLESGALVLSDRGICCIDEFDKMSDSTRSMLHEAMEQQTVSIAKAGIICTLNARTSVLASANPVESRYNPNLSVVQNIELPPTLLSRFDLIYLVLDRVDARLDRKLAKHIVSLYMEAPPEPEVNVVEKDFFTKYVSYAKQNIEPVISEAAMNALVDGYVTMRNPPGSASYGSQASKKVITATPRQLESLIRLSEALAKVELAEVVTVDHVNEAIRLMRVALQKAATNPKTGTIDMDLITTGLSTDTRELLARLQRKVNDILAASRTPSISFEDILAKVDDPAVSRTDLHDVITQMADQELVVLSGTQANPTVRRL</sequence>
<dbReference type="Gene3D" id="2.20.28.10">
    <property type="match status" value="1"/>
</dbReference>
<dbReference type="SMART" id="SM00673">
    <property type="entry name" value="CARP"/>
    <property type="match status" value="2"/>
</dbReference>
<feature type="compositionally biased region" description="Gly residues" evidence="12">
    <location>
        <begin position="246"/>
        <end position="289"/>
    </location>
</feature>
<dbReference type="InterPro" id="IPR027417">
    <property type="entry name" value="P-loop_NTPase"/>
</dbReference>
<feature type="compositionally biased region" description="Low complexity" evidence="12">
    <location>
        <begin position="163"/>
        <end position="181"/>
    </location>
</feature>
<dbReference type="FunFam" id="2.20.28.10:FF:000003">
    <property type="entry name" value="DNA helicase"/>
    <property type="match status" value="1"/>
</dbReference>
<dbReference type="PANTHER" id="PTHR11630">
    <property type="entry name" value="DNA REPLICATION LICENSING FACTOR MCM FAMILY MEMBER"/>
    <property type="match status" value="1"/>
</dbReference>
<protein>
    <recommendedName>
        <fullName evidence="3">DNA helicase</fullName>
        <ecNumber evidence="3">3.6.4.12</ecNumber>
    </recommendedName>
</protein>
<dbReference type="PROSITE" id="PS50051">
    <property type="entry name" value="MCM_2"/>
    <property type="match status" value="1"/>
</dbReference>
<evidence type="ECO:0000256" key="5">
    <source>
        <dbReference type="ARBA" id="ARBA00022741"/>
    </source>
</evidence>
<dbReference type="Gene3D" id="2.160.20.70">
    <property type="match status" value="1"/>
</dbReference>
<evidence type="ECO:0000256" key="8">
    <source>
        <dbReference type="ARBA" id="ARBA00022840"/>
    </source>
</evidence>
<dbReference type="GO" id="GO:1902975">
    <property type="term" value="P:mitotic DNA replication initiation"/>
    <property type="evidence" value="ECO:0007669"/>
    <property type="project" value="TreeGrafter"/>
</dbReference>
<keyword evidence="7" id="KW-0347">Helicase</keyword>
<dbReference type="Gene3D" id="2.40.50.140">
    <property type="entry name" value="Nucleic acid-binding proteins"/>
    <property type="match status" value="1"/>
</dbReference>
<reference evidence="15 16" key="1">
    <citation type="submission" date="2010-05" db="EMBL/GenBank/DDBJ databases">
        <title>The Genome Sequence of Thecamonas trahens ATCC 50062.</title>
        <authorList>
            <consortium name="The Broad Institute Genome Sequencing Platform"/>
            <person name="Russ C."/>
            <person name="Cuomo C."/>
            <person name="Shea T."/>
            <person name="Young S.K."/>
            <person name="Zeng Q."/>
            <person name="Koehrsen M."/>
            <person name="Haas B."/>
            <person name="Borodovsky M."/>
            <person name="Guigo R."/>
            <person name="Alvarado L."/>
            <person name="Berlin A."/>
            <person name="Bochicchio J."/>
            <person name="Borenstein D."/>
            <person name="Chapman S."/>
            <person name="Chen Z."/>
            <person name="Freedman E."/>
            <person name="Gellesch M."/>
            <person name="Goldberg J."/>
            <person name="Griggs A."/>
            <person name="Gujja S."/>
            <person name="Heilman E."/>
            <person name="Heiman D."/>
            <person name="Hepburn T."/>
            <person name="Howarth C."/>
            <person name="Jen D."/>
            <person name="Larson L."/>
            <person name="Mehta T."/>
            <person name="Park D."/>
            <person name="Pearson M."/>
            <person name="Roberts A."/>
            <person name="Saif S."/>
            <person name="Shenoy N."/>
            <person name="Sisk P."/>
            <person name="Stolte C."/>
            <person name="Sykes S."/>
            <person name="Thomson T."/>
            <person name="Walk T."/>
            <person name="White J."/>
            <person name="Yandava C."/>
            <person name="Burger G."/>
            <person name="Gray M.W."/>
            <person name="Holland P.W.H."/>
            <person name="King N."/>
            <person name="Lang F.B.F."/>
            <person name="Roger A.J."/>
            <person name="Ruiz-Trillo I."/>
            <person name="Lander E."/>
            <person name="Nusbaum C."/>
        </authorList>
    </citation>
    <scope>NUCLEOTIDE SEQUENCE [LARGE SCALE GENOMIC DNA]</scope>
    <source>
        <strain evidence="15 16">ATCC 50062</strain>
    </source>
</reference>
<dbReference type="GO" id="GO:0017116">
    <property type="term" value="F:single-stranded DNA helicase activity"/>
    <property type="evidence" value="ECO:0007669"/>
    <property type="project" value="TreeGrafter"/>
</dbReference>
<dbReference type="InterPro" id="IPR008047">
    <property type="entry name" value="MCM_4"/>
</dbReference>
<dbReference type="eggNOG" id="KOG2675">
    <property type="taxonomic scope" value="Eukaryota"/>
</dbReference>
<keyword evidence="6" id="KW-0378">Hydrolase</keyword>
<dbReference type="InterPro" id="IPR033762">
    <property type="entry name" value="MCM_OB"/>
</dbReference>
<dbReference type="InterPro" id="IPR013912">
    <property type="entry name" value="Adenylate_cyclase-assoc_CAP_C"/>
</dbReference>
<dbReference type="InterPro" id="IPR012340">
    <property type="entry name" value="NA-bd_OB-fold"/>
</dbReference>
<evidence type="ECO:0000256" key="2">
    <source>
        <dbReference type="ARBA" id="ARBA00008010"/>
    </source>
</evidence>
<dbReference type="PANTHER" id="PTHR11630:SF66">
    <property type="entry name" value="DNA REPLICATION LICENSING FACTOR MCM4"/>
    <property type="match status" value="1"/>
</dbReference>
<feature type="region of interest" description="Disordered" evidence="12">
    <location>
        <begin position="236"/>
        <end position="306"/>
    </location>
</feature>
<dbReference type="eggNOG" id="KOG0478">
    <property type="taxonomic scope" value="Eukaryota"/>
</dbReference>
<dbReference type="Pfam" id="PF14551">
    <property type="entry name" value="MCM_N"/>
    <property type="match status" value="1"/>
</dbReference>
<dbReference type="GO" id="GO:0005634">
    <property type="term" value="C:nucleus"/>
    <property type="evidence" value="ECO:0007669"/>
    <property type="project" value="UniProtKB-SubCell"/>
</dbReference>
<evidence type="ECO:0000256" key="11">
    <source>
        <dbReference type="RuleBase" id="RU004070"/>
    </source>
</evidence>
<name>A0A0L0DD42_THETB</name>
<dbReference type="Gene3D" id="3.40.50.300">
    <property type="entry name" value="P-loop containing nucleotide triphosphate hydrolases"/>
    <property type="match status" value="1"/>
</dbReference>
<dbReference type="GO" id="GO:0003697">
    <property type="term" value="F:single-stranded DNA binding"/>
    <property type="evidence" value="ECO:0007669"/>
    <property type="project" value="TreeGrafter"/>
</dbReference>
<dbReference type="AlphaFoldDB" id="A0A0L0DD42"/>
<proteinExistence type="inferred from homology"/>
<dbReference type="Pfam" id="PF17207">
    <property type="entry name" value="MCM_OB"/>
    <property type="match status" value="1"/>
</dbReference>
<dbReference type="InterPro" id="IPR017901">
    <property type="entry name" value="C-CAP_CF_C-like"/>
</dbReference>
<evidence type="ECO:0000256" key="3">
    <source>
        <dbReference type="ARBA" id="ARBA00012551"/>
    </source>
</evidence>
<feature type="domain" description="MCM C-terminal AAA(+) ATPase" evidence="13">
    <location>
        <begin position="619"/>
        <end position="827"/>
    </location>
</feature>
<dbReference type="Pfam" id="PF08603">
    <property type="entry name" value="CAP_C"/>
    <property type="match status" value="1"/>
</dbReference>
<gene>
    <name evidence="15" type="ORF">AMSG_11978</name>
</gene>
<dbReference type="GO" id="GO:0003779">
    <property type="term" value="F:actin binding"/>
    <property type="evidence" value="ECO:0007669"/>
    <property type="project" value="InterPro"/>
</dbReference>
<dbReference type="EC" id="3.6.4.12" evidence="3"/>
<evidence type="ECO:0000256" key="12">
    <source>
        <dbReference type="SAM" id="MobiDB-lite"/>
    </source>
</evidence>
<dbReference type="OMA" id="AFFKCNV"/>
<dbReference type="GO" id="GO:0000727">
    <property type="term" value="P:double-strand break repair via break-induced replication"/>
    <property type="evidence" value="ECO:0007669"/>
    <property type="project" value="TreeGrafter"/>
</dbReference>
<dbReference type="GO" id="GO:0006271">
    <property type="term" value="P:DNA strand elongation involved in DNA replication"/>
    <property type="evidence" value="ECO:0007669"/>
    <property type="project" value="TreeGrafter"/>
</dbReference>
<dbReference type="GO" id="GO:0005524">
    <property type="term" value="F:ATP binding"/>
    <property type="evidence" value="ECO:0007669"/>
    <property type="project" value="UniProtKB-KW"/>
</dbReference>
<dbReference type="SMART" id="SM00350">
    <property type="entry name" value="MCM"/>
    <property type="match status" value="1"/>
</dbReference>
<keyword evidence="8 11" id="KW-0067">ATP-binding</keyword>
<dbReference type="InterPro" id="IPR018525">
    <property type="entry name" value="MCM_CS"/>
</dbReference>
<dbReference type="InterPro" id="IPR001208">
    <property type="entry name" value="MCM_dom"/>
</dbReference>
<dbReference type="InterPro" id="IPR006599">
    <property type="entry name" value="CARP_motif"/>
</dbReference>
<keyword evidence="16" id="KW-1185">Reference proteome</keyword>
<dbReference type="PRINTS" id="PR01657">
    <property type="entry name" value="MCMFAMILY"/>
</dbReference>
<evidence type="ECO:0000256" key="1">
    <source>
        <dbReference type="ARBA" id="ARBA00004123"/>
    </source>
</evidence>
<dbReference type="InterPro" id="IPR031327">
    <property type="entry name" value="MCM"/>
</dbReference>
<evidence type="ECO:0000313" key="15">
    <source>
        <dbReference type="EMBL" id="KNC50262.1"/>
    </source>
</evidence>
<dbReference type="STRING" id="461836.A0A0L0DD42"/>
<evidence type="ECO:0000256" key="4">
    <source>
        <dbReference type="ARBA" id="ARBA00022705"/>
    </source>
</evidence>
<dbReference type="OrthoDB" id="10251574at2759"/>
<keyword evidence="10" id="KW-0539">Nucleus</keyword>
<dbReference type="InterPro" id="IPR027925">
    <property type="entry name" value="MCM_N"/>
</dbReference>
<evidence type="ECO:0000256" key="9">
    <source>
        <dbReference type="ARBA" id="ARBA00023125"/>
    </source>
</evidence>
<dbReference type="FunFam" id="3.40.50.300:FF:000217">
    <property type="entry name" value="DNA helicase"/>
    <property type="match status" value="1"/>
</dbReference>
<dbReference type="Pfam" id="PF17855">
    <property type="entry name" value="MCM_lid"/>
    <property type="match status" value="1"/>
</dbReference>
<dbReference type="Gene3D" id="3.30.1640.10">
    <property type="entry name" value="mini-chromosome maintenance (MCM) complex, chain A, domain 1"/>
    <property type="match status" value="1"/>
</dbReference>
<accession>A0A0L0DD42</accession>
<feature type="compositionally biased region" description="Low complexity" evidence="12">
    <location>
        <begin position="290"/>
        <end position="304"/>
    </location>
</feature>
<keyword evidence="4" id="KW-0235">DNA replication</keyword>
<comment type="similarity">
    <text evidence="2 11">Belongs to the MCM family.</text>
</comment>
<organism evidence="15 16">
    <name type="scientific">Thecamonas trahens ATCC 50062</name>
    <dbReference type="NCBI Taxonomy" id="461836"/>
    <lineage>
        <taxon>Eukaryota</taxon>
        <taxon>Apusozoa</taxon>
        <taxon>Apusomonadida</taxon>
        <taxon>Apusomonadidae</taxon>
        <taxon>Thecamonas</taxon>
    </lineage>
</organism>
<evidence type="ECO:0000259" key="14">
    <source>
        <dbReference type="PROSITE" id="PS51329"/>
    </source>
</evidence>
<dbReference type="CDD" id="cd17755">
    <property type="entry name" value="MCM4"/>
    <property type="match status" value="1"/>
</dbReference>
<dbReference type="InterPro" id="IPR016098">
    <property type="entry name" value="CAP/MinC_C"/>
</dbReference>
<evidence type="ECO:0000256" key="6">
    <source>
        <dbReference type="ARBA" id="ARBA00022801"/>
    </source>
</evidence>
<dbReference type="InterPro" id="IPR036223">
    <property type="entry name" value="CAP_C_sf"/>
</dbReference>
<dbReference type="EMBL" id="GL349460">
    <property type="protein sequence ID" value="KNC50262.1"/>
    <property type="molecule type" value="Genomic_DNA"/>
</dbReference>
<keyword evidence="5 11" id="KW-0547">Nucleotide-binding</keyword>
<dbReference type="SUPFAM" id="SSF69340">
    <property type="entry name" value="C-terminal domain of adenylylcyclase associated protein"/>
    <property type="match status" value="1"/>
</dbReference>
<feature type="compositionally biased region" description="Low complexity" evidence="12">
    <location>
        <begin position="236"/>
        <end position="245"/>
    </location>
</feature>
<dbReference type="SUPFAM" id="SSF50249">
    <property type="entry name" value="Nucleic acid-binding proteins"/>
    <property type="match status" value="1"/>
</dbReference>
<dbReference type="Proteomes" id="UP000054408">
    <property type="component" value="Unassembled WGS sequence"/>
</dbReference>
<dbReference type="Pfam" id="PF00493">
    <property type="entry name" value="MCM"/>
    <property type="match status" value="1"/>
</dbReference>
<evidence type="ECO:0000259" key="13">
    <source>
        <dbReference type="PROSITE" id="PS50051"/>
    </source>
</evidence>
<evidence type="ECO:0000256" key="7">
    <source>
        <dbReference type="ARBA" id="ARBA00022806"/>
    </source>
</evidence>
<dbReference type="RefSeq" id="XP_013757135.1">
    <property type="nucleotide sequence ID" value="XM_013901681.1"/>
</dbReference>
<keyword evidence="9 11" id="KW-0238">DNA-binding</keyword>